<sequence length="57" mass="5972">MTALFRISLFLMLAGMGMGDIVVASLGLVGLCGRAVVLSVRQDEGEGRKVGESEFIA</sequence>
<comment type="caution">
    <text evidence="1">The sequence shown here is derived from an EMBL/GenBank/DDBJ whole genome shotgun (WGS) entry which is preliminary data.</text>
</comment>
<name>A0A7W2K0G8_9PSED</name>
<accession>A0A7W2K0G8</accession>
<evidence type="ECO:0000313" key="1">
    <source>
        <dbReference type="EMBL" id="MBA6068528.1"/>
    </source>
</evidence>
<dbReference type="Proteomes" id="UP000541770">
    <property type="component" value="Unassembled WGS sequence"/>
</dbReference>
<evidence type="ECO:0000313" key="2">
    <source>
        <dbReference type="Proteomes" id="UP000541770"/>
    </source>
</evidence>
<proteinExistence type="predicted"/>
<dbReference type="AlphaFoldDB" id="A0A7W2K0G8"/>
<organism evidence="1 2">
    <name type="scientific">Pseudomonas mosselii</name>
    <dbReference type="NCBI Taxonomy" id="78327"/>
    <lineage>
        <taxon>Bacteria</taxon>
        <taxon>Pseudomonadati</taxon>
        <taxon>Pseudomonadota</taxon>
        <taxon>Gammaproteobacteria</taxon>
        <taxon>Pseudomonadales</taxon>
        <taxon>Pseudomonadaceae</taxon>
        <taxon>Pseudomonas</taxon>
    </lineage>
</organism>
<dbReference type="RefSeq" id="WP_182325259.1">
    <property type="nucleotide sequence ID" value="NZ_BQIL01000049.1"/>
</dbReference>
<protein>
    <submittedName>
        <fullName evidence="1">Uncharacterized protein</fullName>
    </submittedName>
</protein>
<gene>
    <name evidence="1" type="ORF">H4C75_27710</name>
</gene>
<dbReference type="EMBL" id="JACGDE010000034">
    <property type="protein sequence ID" value="MBA6068528.1"/>
    <property type="molecule type" value="Genomic_DNA"/>
</dbReference>
<reference evidence="1 2" key="1">
    <citation type="submission" date="2020-07" db="EMBL/GenBank/DDBJ databases">
        <title>Diversity of carbapenemase encoding genes among Pseudomonas putida group clinical isolates in a tertiary Brazilian hospital.</title>
        <authorList>
            <person name="Alberto-Lei F."/>
            <person name="Nodari C.S."/>
            <person name="Streling A.P."/>
            <person name="Paulino J.T."/>
            <person name="Bessa-Neto F.O."/>
            <person name="Cayo R."/>
            <person name="Gales A.C."/>
        </authorList>
    </citation>
    <scope>NUCLEOTIDE SEQUENCE [LARGE SCALE GENOMIC DNA]</scope>
    <source>
        <strain evidence="1 2">14802</strain>
    </source>
</reference>